<feature type="transmembrane region" description="Helical" evidence="6">
    <location>
        <begin position="37"/>
        <end position="59"/>
    </location>
</feature>
<evidence type="ECO:0000256" key="3">
    <source>
        <dbReference type="ARBA" id="ARBA00022989"/>
    </source>
</evidence>
<dbReference type="GO" id="GO:0016020">
    <property type="term" value="C:membrane"/>
    <property type="evidence" value="ECO:0007669"/>
    <property type="project" value="UniProtKB-SubCell"/>
</dbReference>
<dbReference type="PANTHER" id="PTHR11132">
    <property type="entry name" value="SOLUTE CARRIER FAMILY 35"/>
    <property type="match status" value="1"/>
</dbReference>
<dbReference type="AlphaFoldDB" id="A0A6V7PZ39"/>
<feature type="transmembrane region" description="Helical" evidence="6">
    <location>
        <begin position="371"/>
        <end position="392"/>
    </location>
</feature>
<feature type="domain" description="Sugar phosphate transporter" evidence="7">
    <location>
        <begin position="18"/>
        <end position="291"/>
    </location>
</feature>
<feature type="region of interest" description="Disordered" evidence="5">
    <location>
        <begin position="617"/>
        <end position="652"/>
    </location>
</feature>
<evidence type="ECO:0000256" key="5">
    <source>
        <dbReference type="SAM" id="MobiDB-lite"/>
    </source>
</evidence>
<evidence type="ECO:0000259" key="7">
    <source>
        <dbReference type="Pfam" id="PF03151"/>
    </source>
</evidence>
<accession>A0A6V7PZ39</accession>
<feature type="transmembrane region" description="Helical" evidence="6">
    <location>
        <begin position="213"/>
        <end position="235"/>
    </location>
</feature>
<feature type="transmembrane region" description="Helical" evidence="6">
    <location>
        <begin position="148"/>
        <end position="170"/>
    </location>
</feature>
<sequence>MSGFQLGVVGSLALSVASSVAIVICNKALMSSLGFPFATTLTSWHLMVTFCTLHVAQQLHLFEPKPLDGQTVVLFGLLNGTSIGLLNLSLGFNSVGFYQMTKLAVIPFTVLLETLFLKKTFSQNIKYSLLVLLFGVGVASVTDLKLNLLGSVLSLLAIATTCVGQILTNTIQKRLKVSSTQLLYQSAPYQAAILFATGPFVDQLLTKRNVFAYSYSPVVLGFIVLSCLIAVSVNFSTFLVIGTTSPVTYQVLGHLKTCLVLSFGYILLHEPFTARNIIGILVAILGMGLYSYFSVREKNKKSTDCALPISQMAEKADELPLLAAKNSMHHQDKDTAATTLTSWHLLVTYCTLHVAQRLRFFEAKPIDTQTVILFGLLNGTSIGLLNLCLGFNSIGFYQMTKLAIIPFTVLLETAFLHKKFSQSIKLSLLILLLGVGIASVTDLKLNLLGSVISVLTIAATCVSQILTNTIQKRLKVSSTQLLYQSSLYQAAVLFATGPLVDRMLTNRSVSAFNYTFKVLGFIILSCSIAVSVNFSTFLVIGTTSPVTYQVLGHLKTCLILSFGYTILRDPFTGKNIVGILIAIFGMALYSYYSVLESKKKSANDTLPVTQMVDKEASPLLGAKNSGRYQDGDGDETKDANEVLPASKTSVGQ</sequence>
<evidence type="ECO:0000256" key="1">
    <source>
        <dbReference type="ARBA" id="ARBA00004141"/>
    </source>
</evidence>
<name>A0A6V7PZ39_ANACO</name>
<feature type="transmembrane region" description="Helical" evidence="6">
    <location>
        <begin position="274"/>
        <end position="293"/>
    </location>
</feature>
<feature type="transmembrane region" description="Helical" evidence="6">
    <location>
        <begin position="124"/>
        <end position="142"/>
    </location>
</feature>
<reference evidence="8" key="1">
    <citation type="submission" date="2020-07" db="EMBL/GenBank/DDBJ databases">
        <authorList>
            <person name="Lin J."/>
        </authorList>
    </citation>
    <scope>NUCLEOTIDE SEQUENCE</scope>
</reference>
<evidence type="ECO:0000256" key="2">
    <source>
        <dbReference type="ARBA" id="ARBA00022692"/>
    </source>
</evidence>
<dbReference type="InterPro" id="IPR004853">
    <property type="entry name" value="Sugar_P_trans_dom"/>
</dbReference>
<organism evidence="8">
    <name type="scientific">Ananas comosus var. bracteatus</name>
    <name type="common">red pineapple</name>
    <dbReference type="NCBI Taxonomy" id="296719"/>
    <lineage>
        <taxon>Eukaryota</taxon>
        <taxon>Viridiplantae</taxon>
        <taxon>Streptophyta</taxon>
        <taxon>Embryophyta</taxon>
        <taxon>Tracheophyta</taxon>
        <taxon>Spermatophyta</taxon>
        <taxon>Magnoliopsida</taxon>
        <taxon>Liliopsida</taxon>
        <taxon>Poales</taxon>
        <taxon>Bromeliaceae</taxon>
        <taxon>Bromelioideae</taxon>
        <taxon>Ananas</taxon>
    </lineage>
</organism>
<keyword evidence="2 6" id="KW-0812">Transmembrane</keyword>
<keyword evidence="4 6" id="KW-0472">Membrane</keyword>
<feature type="domain" description="Sugar phosphate transporter" evidence="7">
    <location>
        <begin position="338"/>
        <end position="590"/>
    </location>
</feature>
<comment type="subcellular location">
    <subcellularLocation>
        <location evidence="1">Membrane</location>
        <topology evidence="1">Multi-pass membrane protein</topology>
    </subcellularLocation>
</comment>
<feature type="transmembrane region" description="Helical" evidence="6">
    <location>
        <begin position="447"/>
        <end position="469"/>
    </location>
</feature>
<dbReference type="InterPro" id="IPR037185">
    <property type="entry name" value="EmrE-like"/>
</dbReference>
<protein>
    <recommendedName>
        <fullName evidence="7">Sugar phosphate transporter domain-containing protein</fullName>
    </recommendedName>
</protein>
<feature type="transmembrane region" description="Helical" evidence="6">
    <location>
        <begin position="398"/>
        <end position="416"/>
    </location>
</feature>
<dbReference type="InterPro" id="IPR050186">
    <property type="entry name" value="TPT_transporter"/>
</dbReference>
<feature type="transmembrane region" description="Helical" evidence="6">
    <location>
        <begin position="423"/>
        <end position="441"/>
    </location>
</feature>
<evidence type="ECO:0000313" key="8">
    <source>
        <dbReference type="EMBL" id="CAD1836184.1"/>
    </source>
</evidence>
<proteinExistence type="predicted"/>
<dbReference type="Pfam" id="PF03151">
    <property type="entry name" value="TPT"/>
    <property type="match status" value="2"/>
</dbReference>
<feature type="transmembrane region" description="Helical" evidence="6">
    <location>
        <begin position="520"/>
        <end position="541"/>
    </location>
</feature>
<evidence type="ECO:0000256" key="4">
    <source>
        <dbReference type="ARBA" id="ARBA00023136"/>
    </source>
</evidence>
<feature type="transmembrane region" description="Helical" evidence="6">
    <location>
        <begin position="573"/>
        <end position="592"/>
    </location>
</feature>
<gene>
    <name evidence="8" type="ORF">CB5_LOCUS19395</name>
</gene>
<dbReference type="EMBL" id="LR862153">
    <property type="protein sequence ID" value="CAD1836184.1"/>
    <property type="molecule type" value="Genomic_DNA"/>
</dbReference>
<evidence type="ECO:0000256" key="6">
    <source>
        <dbReference type="SAM" id="Phobius"/>
    </source>
</evidence>
<keyword evidence="3 6" id="KW-1133">Transmembrane helix</keyword>
<dbReference type="SUPFAM" id="SSF103481">
    <property type="entry name" value="Multidrug resistance efflux transporter EmrE"/>
    <property type="match status" value="1"/>
</dbReference>
<feature type="transmembrane region" description="Helical" evidence="6">
    <location>
        <begin position="71"/>
        <end position="90"/>
    </location>
</feature>